<dbReference type="Pfam" id="PF04967">
    <property type="entry name" value="HTH_10"/>
    <property type="match status" value="1"/>
</dbReference>
<reference evidence="2 3" key="1">
    <citation type="submission" date="2016-10" db="EMBL/GenBank/DDBJ databases">
        <title>Complete genome of the TMA-utilizing, human hosted archaeon Methanomethylophilus alvus Gen. nov, sp. nov., strain Mx-05, derived from a pure culture.</title>
        <authorList>
            <person name="Brugere J.-F."/>
            <person name="Ben Hania W."/>
            <person name="Chaudhary P.P."/>
            <person name="Gaci N."/>
            <person name="Borrel G."/>
            <person name="Cao Van Tuat L."/>
            <person name="Fardeau M.-L."/>
            <person name="Harris H.M.B."/>
            <person name="O'Toole P.W."/>
            <person name="Ollivier B."/>
        </authorList>
    </citation>
    <scope>NUCLEOTIDE SEQUENCE [LARGE SCALE GENOMIC DNA]</scope>
    <source>
        <strain evidence="2 3">Mx-05</strain>
    </source>
</reference>
<dbReference type="AlphaFoldDB" id="A0A3G3IGL9"/>
<sequence>MPYEEHPCHKMVPVDHTNDGISLQVLKCSSTEDGEGISMIRIFTDGKTEIPEGVTSTDLGDCTIERISSTHYTAMVTNRSCYICSLISKSKCFLMSSVPVDGNIVEWTIAGPDSVTVHKLIASLKEYGYRVKFQAGGKFGDDMTLTPKEEKYLKAAFDRGYYNVPRRMDLDALCEILGCSKSTLNVALRTAERKLICNYIDGSDKSARRN</sequence>
<gene>
    <name evidence="2" type="ORF">BKD89_02530</name>
</gene>
<evidence type="ECO:0000313" key="2">
    <source>
        <dbReference type="EMBL" id="AYQ54684.1"/>
    </source>
</evidence>
<dbReference type="PANTHER" id="PTHR34236:SF1">
    <property type="entry name" value="DIMETHYL SULFOXIDE REDUCTASE TRANSCRIPTIONAL ACTIVATOR"/>
    <property type="match status" value="1"/>
</dbReference>
<dbReference type="InterPro" id="IPR007050">
    <property type="entry name" value="HTH_bacterioopsin"/>
</dbReference>
<evidence type="ECO:0000313" key="3">
    <source>
        <dbReference type="Proteomes" id="UP000273278"/>
    </source>
</evidence>
<evidence type="ECO:0000259" key="1">
    <source>
        <dbReference type="Pfam" id="PF04967"/>
    </source>
</evidence>
<proteinExistence type="predicted"/>
<accession>A0A3G3IGL9</accession>
<dbReference type="PANTHER" id="PTHR34236">
    <property type="entry name" value="DIMETHYL SULFOXIDE REDUCTASE TRANSCRIPTIONAL ACTIVATOR"/>
    <property type="match status" value="1"/>
</dbReference>
<name>A0A3G3IGL9_9ARCH</name>
<protein>
    <submittedName>
        <fullName evidence="2">Helix-turn-helix domain-containing protein</fullName>
    </submittedName>
</protein>
<organism evidence="2 3">
    <name type="scientific">Methanomethylophilus alvi</name>
    <dbReference type="NCBI Taxonomy" id="1291540"/>
    <lineage>
        <taxon>Archaea</taxon>
        <taxon>Methanobacteriati</taxon>
        <taxon>Thermoplasmatota</taxon>
        <taxon>Thermoplasmata</taxon>
        <taxon>Methanomassiliicoccales</taxon>
        <taxon>Methanomethylophilaceae</taxon>
        <taxon>Methanomethylophilus</taxon>
    </lineage>
</organism>
<feature type="domain" description="HTH bat-type" evidence="1">
    <location>
        <begin position="145"/>
        <end position="196"/>
    </location>
</feature>
<dbReference type="Proteomes" id="UP000273278">
    <property type="component" value="Chromosome"/>
</dbReference>
<dbReference type="EMBL" id="CP017686">
    <property type="protein sequence ID" value="AYQ54684.1"/>
    <property type="molecule type" value="Genomic_DNA"/>
</dbReference>